<dbReference type="EMBL" id="VFOS01000003">
    <property type="protein sequence ID" value="TQL58549.1"/>
    <property type="molecule type" value="Genomic_DNA"/>
</dbReference>
<dbReference type="AlphaFoldDB" id="A0A542ZE36"/>
<gene>
    <name evidence="1" type="ORF">FB461_1964</name>
</gene>
<accession>A0A542ZE36</accession>
<dbReference type="Proteomes" id="UP000315389">
    <property type="component" value="Unassembled WGS sequence"/>
</dbReference>
<dbReference type="RefSeq" id="WP_142121539.1">
    <property type="nucleotide sequence ID" value="NZ_BAAASV010000002.1"/>
</dbReference>
<reference evidence="1 2" key="1">
    <citation type="submission" date="2019-06" db="EMBL/GenBank/DDBJ databases">
        <title>Sequencing the genomes of 1000 actinobacteria strains.</title>
        <authorList>
            <person name="Klenk H.-P."/>
        </authorList>
    </citation>
    <scope>NUCLEOTIDE SEQUENCE [LARGE SCALE GENOMIC DNA]</scope>
    <source>
        <strain evidence="1 2">DSM 4813</strain>
    </source>
</reference>
<protein>
    <submittedName>
        <fullName evidence="1">Uncharacterized protein</fullName>
    </submittedName>
</protein>
<organism evidence="1 2">
    <name type="scientific">Rarobacter faecitabidus</name>
    <dbReference type="NCBI Taxonomy" id="13243"/>
    <lineage>
        <taxon>Bacteria</taxon>
        <taxon>Bacillati</taxon>
        <taxon>Actinomycetota</taxon>
        <taxon>Actinomycetes</taxon>
        <taxon>Micrococcales</taxon>
        <taxon>Rarobacteraceae</taxon>
        <taxon>Rarobacter</taxon>
    </lineage>
</organism>
<name>A0A542ZE36_RARFA</name>
<sequence length="91" mass="9914">MTSLLAALLTVLYLVALIGSSVWALERESWARTTVPLGLRVLGLAFLFHEFAAEEAKGPSLWKETSVVYNAATKTTMPCTVCVERGTLVNK</sequence>
<comment type="caution">
    <text evidence="1">The sequence shown here is derived from an EMBL/GenBank/DDBJ whole genome shotgun (WGS) entry which is preliminary data.</text>
</comment>
<keyword evidence="2" id="KW-1185">Reference proteome</keyword>
<evidence type="ECO:0000313" key="2">
    <source>
        <dbReference type="Proteomes" id="UP000315389"/>
    </source>
</evidence>
<evidence type="ECO:0000313" key="1">
    <source>
        <dbReference type="EMBL" id="TQL58549.1"/>
    </source>
</evidence>
<proteinExistence type="predicted"/>